<dbReference type="AlphaFoldDB" id="A0A7J6SDZ4"/>
<dbReference type="GO" id="GO:0004653">
    <property type="term" value="F:polypeptide N-acetylgalactosaminyltransferase activity"/>
    <property type="evidence" value="ECO:0007669"/>
    <property type="project" value="TreeGrafter"/>
</dbReference>
<name>A0A7J6SDZ4_PEROL</name>
<keyword evidence="2" id="KW-0472">Membrane</keyword>
<evidence type="ECO:0000313" key="4">
    <source>
        <dbReference type="EMBL" id="KAF4730330.1"/>
    </source>
</evidence>
<dbReference type="InterPro" id="IPR029044">
    <property type="entry name" value="Nucleotide-diphossugar_trans"/>
</dbReference>
<feature type="non-terminal residue" evidence="4">
    <location>
        <position position="232"/>
    </location>
</feature>
<gene>
    <name evidence="4" type="ORF">FOZ63_004761</name>
</gene>
<feature type="transmembrane region" description="Helical" evidence="2">
    <location>
        <begin position="12"/>
        <end position="31"/>
    </location>
</feature>
<dbReference type="Proteomes" id="UP000553632">
    <property type="component" value="Unassembled WGS sequence"/>
</dbReference>
<protein>
    <recommendedName>
        <fullName evidence="3">Glycosyltransferase 2-like domain-containing protein</fullName>
    </recommendedName>
</protein>
<dbReference type="GO" id="GO:0005794">
    <property type="term" value="C:Golgi apparatus"/>
    <property type="evidence" value="ECO:0007669"/>
    <property type="project" value="TreeGrafter"/>
</dbReference>
<dbReference type="PANTHER" id="PTHR11675">
    <property type="entry name" value="N-ACETYLGALACTOSAMINYLTRANSFERASE"/>
    <property type="match status" value="1"/>
</dbReference>
<evidence type="ECO:0000313" key="5">
    <source>
        <dbReference type="Proteomes" id="UP000553632"/>
    </source>
</evidence>
<dbReference type="Gene3D" id="3.90.550.10">
    <property type="entry name" value="Spore Coat Polysaccharide Biosynthesis Protein SpsA, Chain A"/>
    <property type="match status" value="1"/>
</dbReference>
<evidence type="ECO:0000259" key="3">
    <source>
        <dbReference type="Pfam" id="PF00535"/>
    </source>
</evidence>
<accession>A0A7J6SDZ4</accession>
<sequence length="232" mass="25543">MAKENVSYKRRQIVRCATLFLVPLLLLLLRWEAAAVGNNKEEVTALLLSCVAAAFTLFARPSRISRIPFIWRLLVFYVVQLQVCRGVIWIHNNTKLFDPIFSSSSVKGEGANNFAAGGQALAGGFLYQPKISVVLPCANEGEFMVKTVKSVNEATPANILQEVVVVDDGSTPPLNTLLTEEEQKELKIKWVRHSSFTGLINAKSKGAAAATGDIIIFLDCHVKPAEDWFNPI</sequence>
<dbReference type="GO" id="GO:0006493">
    <property type="term" value="P:protein O-linked glycosylation"/>
    <property type="evidence" value="ECO:0007669"/>
    <property type="project" value="TreeGrafter"/>
</dbReference>
<evidence type="ECO:0000256" key="2">
    <source>
        <dbReference type="SAM" id="Phobius"/>
    </source>
</evidence>
<evidence type="ECO:0000256" key="1">
    <source>
        <dbReference type="ARBA" id="ARBA00023157"/>
    </source>
</evidence>
<keyword evidence="2" id="KW-1133">Transmembrane helix</keyword>
<organism evidence="4 5">
    <name type="scientific">Perkinsus olseni</name>
    <name type="common">Perkinsus atlanticus</name>
    <dbReference type="NCBI Taxonomy" id="32597"/>
    <lineage>
        <taxon>Eukaryota</taxon>
        <taxon>Sar</taxon>
        <taxon>Alveolata</taxon>
        <taxon>Perkinsozoa</taxon>
        <taxon>Perkinsea</taxon>
        <taxon>Perkinsida</taxon>
        <taxon>Perkinsidae</taxon>
        <taxon>Perkinsus</taxon>
    </lineage>
</organism>
<keyword evidence="1" id="KW-1015">Disulfide bond</keyword>
<comment type="caution">
    <text evidence="4">The sequence shown here is derived from an EMBL/GenBank/DDBJ whole genome shotgun (WGS) entry which is preliminary data.</text>
</comment>
<keyword evidence="5" id="KW-1185">Reference proteome</keyword>
<dbReference type="EMBL" id="JABANO010019339">
    <property type="protein sequence ID" value="KAF4730330.1"/>
    <property type="molecule type" value="Genomic_DNA"/>
</dbReference>
<feature type="domain" description="Glycosyltransferase 2-like" evidence="3">
    <location>
        <begin position="132"/>
        <end position="230"/>
    </location>
</feature>
<feature type="transmembrane region" description="Helical" evidence="2">
    <location>
        <begin position="43"/>
        <end position="59"/>
    </location>
</feature>
<reference evidence="4 5" key="1">
    <citation type="submission" date="2020-04" db="EMBL/GenBank/DDBJ databases">
        <title>Perkinsus olseni comparative genomics.</title>
        <authorList>
            <person name="Bogema D.R."/>
        </authorList>
    </citation>
    <scope>NUCLEOTIDE SEQUENCE [LARGE SCALE GENOMIC DNA]</scope>
    <source>
        <strain evidence="4 5">ATCC PRA-207</strain>
    </source>
</reference>
<dbReference type="SUPFAM" id="SSF53448">
    <property type="entry name" value="Nucleotide-diphospho-sugar transferases"/>
    <property type="match status" value="1"/>
</dbReference>
<dbReference type="InterPro" id="IPR001173">
    <property type="entry name" value="Glyco_trans_2-like"/>
</dbReference>
<keyword evidence="2" id="KW-0812">Transmembrane</keyword>
<dbReference type="PANTHER" id="PTHR11675:SF126">
    <property type="entry name" value="RICIN B LECTIN DOMAIN-CONTAINING PROTEIN"/>
    <property type="match status" value="1"/>
</dbReference>
<feature type="transmembrane region" description="Helical" evidence="2">
    <location>
        <begin position="71"/>
        <end position="90"/>
    </location>
</feature>
<proteinExistence type="predicted"/>
<dbReference type="Pfam" id="PF00535">
    <property type="entry name" value="Glycos_transf_2"/>
    <property type="match status" value="1"/>
</dbReference>